<sequence length="79" mass="8324">MGEPCKEVHLSAYPSLSHPATSLSSAPPPHTTPANTPTFPGTIPKARSVTPDSMQPLPATRHHHAPALCTSQRVSHSVI</sequence>
<dbReference type="EMBL" id="VSRR010011627">
    <property type="protein sequence ID" value="MPC53442.1"/>
    <property type="molecule type" value="Genomic_DNA"/>
</dbReference>
<feature type="compositionally biased region" description="Low complexity" evidence="1">
    <location>
        <begin position="14"/>
        <end position="25"/>
    </location>
</feature>
<feature type="region of interest" description="Disordered" evidence="1">
    <location>
        <begin position="1"/>
        <end position="79"/>
    </location>
</feature>
<gene>
    <name evidence="2" type="ORF">E2C01_047333</name>
</gene>
<evidence type="ECO:0000313" key="3">
    <source>
        <dbReference type="Proteomes" id="UP000324222"/>
    </source>
</evidence>
<reference evidence="2 3" key="1">
    <citation type="submission" date="2019-05" db="EMBL/GenBank/DDBJ databases">
        <title>Another draft genome of Portunus trituberculatus and its Hox gene families provides insights of decapod evolution.</title>
        <authorList>
            <person name="Jeong J.-H."/>
            <person name="Song I."/>
            <person name="Kim S."/>
            <person name="Choi T."/>
            <person name="Kim D."/>
            <person name="Ryu S."/>
            <person name="Kim W."/>
        </authorList>
    </citation>
    <scope>NUCLEOTIDE SEQUENCE [LARGE SCALE GENOMIC DNA]</scope>
    <source>
        <tissue evidence="2">Muscle</tissue>
    </source>
</reference>
<evidence type="ECO:0000256" key="1">
    <source>
        <dbReference type="SAM" id="MobiDB-lite"/>
    </source>
</evidence>
<dbReference type="Proteomes" id="UP000324222">
    <property type="component" value="Unassembled WGS sequence"/>
</dbReference>
<comment type="caution">
    <text evidence="2">The sequence shown here is derived from an EMBL/GenBank/DDBJ whole genome shotgun (WGS) entry which is preliminary data.</text>
</comment>
<dbReference type="AlphaFoldDB" id="A0A5B7G3B8"/>
<evidence type="ECO:0000313" key="2">
    <source>
        <dbReference type="EMBL" id="MPC53442.1"/>
    </source>
</evidence>
<protein>
    <submittedName>
        <fullName evidence="2">Uncharacterized protein</fullName>
    </submittedName>
</protein>
<accession>A0A5B7G3B8</accession>
<proteinExistence type="predicted"/>
<keyword evidence="3" id="KW-1185">Reference proteome</keyword>
<feature type="compositionally biased region" description="Polar residues" evidence="1">
    <location>
        <begin position="69"/>
        <end position="79"/>
    </location>
</feature>
<organism evidence="2 3">
    <name type="scientific">Portunus trituberculatus</name>
    <name type="common">Swimming crab</name>
    <name type="synonym">Neptunus trituberculatus</name>
    <dbReference type="NCBI Taxonomy" id="210409"/>
    <lineage>
        <taxon>Eukaryota</taxon>
        <taxon>Metazoa</taxon>
        <taxon>Ecdysozoa</taxon>
        <taxon>Arthropoda</taxon>
        <taxon>Crustacea</taxon>
        <taxon>Multicrustacea</taxon>
        <taxon>Malacostraca</taxon>
        <taxon>Eumalacostraca</taxon>
        <taxon>Eucarida</taxon>
        <taxon>Decapoda</taxon>
        <taxon>Pleocyemata</taxon>
        <taxon>Brachyura</taxon>
        <taxon>Eubrachyura</taxon>
        <taxon>Portunoidea</taxon>
        <taxon>Portunidae</taxon>
        <taxon>Portuninae</taxon>
        <taxon>Portunus</taxon>
    </lineage>
</organism>
<name>A0A5B7G3B8_PORTR</name>